<evidence type="ECO:0000313" key="2">
    <source>
        <dbReference type="EMBL" id="JAD23221.1"/>
    </source>
</evidence>
<sequence length="29" mass="2587">MGGPPPSGAEAATPADAMAAGCTAEAAGR</sequence>
<dbReference type="AlphaFoldDB" id="A0A0A8YB55"/>
<reference evidence="2" key="2">
    <citation type="journal article" date="2015" name="Data Brief">
        <title>Shoot transcriptome of the giant reed, Arundo donax.</title>
        <authorList>
            <person name="Barrero R.A."/>
            <person name="Guerrero F.D."/>
            <person name="Moolhuijzen P."/>
            <person name="Goolsby J.A."/>
            <person name="Tidwell J."/>
            <person name="Bellgard S.E."/>
            <person name="Bellgard M.I."/>
        </authorList>
    </citation>
    <scope>NUCLEOTIDE SEQUENCE</scope>
    <source>
        <tissue evidence="2">Shoot tissue taken approximately 20 cm above the soil surface</tissue>
    </source>
</reference>
<protein>
    <submittedName>
        <fullName evidence="2">Uncharacterized protein</fullName>
    </submittedName>
</protein>
<evidence type="ECO:0000256" key="1">
    <source>
        <dbReference type="SAM" id="MobiDB-lite"/>
    </source>
</evidence>
<dbReference type="EMBL" id="GBRH01274674">
    <property type="protein sequence ID" value="JAD23221.1"/>
    <property type="molecule type" value="Transcribed_RNA"/>
</dbReference>
<organism evidence="2">
    <name type="scientific">Arundo donax</name>
    <name type="common">Giant reed</name>
    <name type="synonym">Donax arundinaceus</name>
    <dbReference type="NCBI Taxonomy" id="35708"/>
    <lineage>
        <taxon>Eukaryota</taxon>
        <taxon>Viridiplantae</taxon>
        <taxon>Streptophyta</taxon>
        <taxon>Embryophyta</taxon>
        <taxon>Tracheophyta</taxon>
        <taxon>Spermatophyta</taxon>
        <taxon>Magnoliopsida</taxon>
        <taxon>Liliopsida</taxon>
        <taxon>Poales</taxon>
        <taxon>Poaceae</taxon>
        <taxon>PACMAD clade</taxon>
        <taxon>Arundinoideae</taxon>
        <taxon>Arundineae</taxon>
        <taxon>Arundo</taxon>
    </lineage>
</organism>
<reference evidence="2" key="1">
    <citation type="submission" date="2014-09" db="EMBL/GenBank/DDBJ databases">
        <authorList>
            <person name="Magalhaes I.L.F."/>
            <person name="Oliveira U."/>
            <person name="Santos F.R."/>
            <person name="Vidigal T.H.D.A."/>
            <person name="Brescovit A.D."/>
            <person name="Santos A.J."/>
        </authorList>
    </citation>
    <scope>NUCLEOTIDE SEQUENCE</scope>
    <source>
        <tissue evidence="2">Shoot tissue taken approximately 20 cm above the soil surface</tissue>
    </source>
</reference>
<accession>A0A0A8YB55</accession>
<feature type="compositionally biased region" description="Low complexity" evidence="1">
    <location>
        <begin position="9"/>
        <end position="29"/>
    </location>
</feature>
<proteinExistence type="predicted"/>
<name>A0A0A8YB55_ARUDO</name>
<feature type="region of interest" description="Disordered" evidence="1">
    <location>
        <begin position="1"/>
        <end position="29"/>
    </location>
</feature>